<feature type="coiled-coil region" evidence="1">
    <location>
        <begin position="110"/>
        <end position="137"/>
    </location>
</feature>
<evidence type="ECO:0000256" key="1">
    <source>
        <dbReference type="SAM" id="Coils"/>
    </source>
</evidence>
<organism evidence="2 3">
    <name type="scientific">Salinactinospora qingdaonensis</name>
    <dbReference type="NCBI Taxonomy" id="702744"/>
    <lineage>
        <taxon>Bacteria</taxon>
        <taxon>Bacillati</taxon>
        <taxon>Actinomycetota</taxon>
        <taxon>Actinomycetes</taxon>
        <taxon>Streptosporangiales</taxon>
        <taxon>Nocardiopsidaceae</taxon>
        <taxon>Salinactinospora</taxon>
    </lineage>
</organism>
<name>A0ABP7FFQ0_9ACTN</name>
<evidence type="ECO:0000313" key="3">
    <source>
        <dbReference type="Proteomes" id="UP001500908"/>
    </source>
</evidence>
<keyword evidence="1" id="KW-0175">Coiled coil</keyword>
<reference evidence="3" key="1">
    <citation type="journal article" date="2019" name="Int. J. Syst. Evol. Microbiol.">
        <title>The Global Catalogue of Microorganisms (GCM) 10K type strain sequencing project: providing services to taxonomists for standard genome sequencing and annotation.</title>
        <authorList>
            <consortium name="The Broad Institute Genomics Platform"/>
            <consortium name="The Broad Institute Genome Sequencing Center for Infectious Disease"/>
            <person name="Wu L."/>
            <person name="Ma J."/>
        </authorList>
    </citation>
    <scope>NUCLEOTIDE SEQUENCE [LARGE SCALE GENOMIC DNA]</scope>
    <source>
        <strain evidence="3">JCM 17137</strain>
    </source>
</reference>
<dbReference type="EMBL" id="BAABDD010000004">
    <property type="protein sequence ID" value="GAA3734608.1"/>
    <property type="molecule type" value="Genomic_DNA"/>
</dbReference>
<gene>
    <name evidence="2" type="ORF">GCM10022402_13620</name>
</gene>
<sequence length="208" mass="23605">MGKPAVTPTVDELASMTDQELKAHISDHLGEENTELWEHLTGPRLYNRTRAILVGLLRSVELHANTERAALDKLQAECLAEGPAARGRFFRARSEYEARKRSRNGFKRLVERRMQQLKAAKRNNHELNQALNHDRHRFALSELALAVYAHRDTMIRDQITPDEHDLRLWEALSSITVEVGGRTVTLGEAIEYGYWSEPKPAADNSGNS</sequence>
<evidence type="ECO:0000313" key="2">
    <source>
        <dbReference type="EMBL" id="GAA3734608.1"/>
    </source>
</evidence>
<dbReference type="RefSeq" id="WP_344968484.1">
    <property type="nucleotide sequence ID" value="NZ_BAABDD010000004.1"/>
</dbReference>
<dbReference type="Proteomes" id="UP001500908">
    <property type="component" value="Unassembled WGS sequence"/>
</dbReference>
<comment type="caution">
    <text evidence="2">The sequence shown here is derived from an EMBL/GenBank/DDBJ whole genome shotgun (WGS) entry which is preliminary data.</text>
</comment>
<keyword evidence="3" id="KW-1185">Reference proteome</keyword>
<protein>
    <submittedName>
        <fullName evidence="2">Uncharacterized protein</fullName>
    </submittedName>
</protein>
<proteinExistence type="predicted"/>
<accession>A0ABP7FFQ0</accession>